<dbReference type="SUPFAM" id="SSF51679">
    <property type="entry name" value="Bacterial luciferase-like"/>
    <property type="match status" value="1"/>
</dbReference>
<keyword evidence="4" id="KW-0503">Monooxygenase</keyword>
<dbReference type="PANTHER" id="PTHR42847">
    <property type="entry name" value="ALKANESULFONATE MONOOXYGENASE"/>
    <property type="match status" value="1"/>
</dbReference>
<evidence type="ECO:0000256" key="2">
    <source>
        <dbReference type="ARBA" id="ARBA00022643"/>
    </source>
</evidence>
<evidence type="ECO:0000256" key="4">
    <source>
        <dbReference type="ARBA" id="ARBA00023033"/>
    </source>
</evidence>
<protein>
    <recommendedName>
        <fullName evidence="5">Luciferase-like domain-containing protein</fullName>
    </recommendedName>
</protein>
<dbReference type="InterPro" id="IPR050172">
    <property type="entry name" value="SsuD_RutA_monooxygenase"/>
</dbReference>
<dbReference type="InterPro" id="IPR011251">
    <property type="entry name" value="Luciferase-like_dom"/>
</dbReference>
<evidence type="ECO:0000313" key="6">
    <source>
        <dbReference type="EMBL" id="KKM77243.1"/>
    </source>
</evidence>
<name>A0A0F9K5E1_9ZZZZ</name>
<accession>A0A0F9K5E1</accession>
<feature type="domain" description="Luciferase-like" evidence="5">
    <location>
        <begin position="3"/>
        <end position="267"/>
    </location>
</feature>
<evidence type="ECO:0000256" key="1">
    <source>
        <dbReference type="ARBA" id="ARBA00022630"/>
    </source>
</evidence>
<dbReference type="EMBL" id="LAZR01008673">
    <property type="protein sequence ID" value="KKM77243.1"/>
    <property type="molecule type" value="Genomic_DNA"/>
</dbReference>
<comment type="caution">
    <text evidence="6">The sequence shown here is derived from an EMBL/GenBank/DDBJ whole genome shotgun (WGS) entry which is preliminary data.</text>
</comment>
<keyword evidence="3" id="KW-0560">Oxidoreductase</keyword>
<dbReference type="GO" id="GO:0008726">
    <property type="term" value="F:alkanesulfonate monooxygenase activity"/>
    <property type="evidence" value="ECO:0007669"/>
    <property type="project" value="TreeGrafter"/>
</dbReference>
<gene>
    <name evidence="6" type="ORF">LCGC14_1372050</name>
</gene>
<dbReference type="Pfam" id="PF00296">
    <property type="entry name" value="Bac_luciferase"/>
    <property type="match status" value="1"/>
</dbReference>
<proteinExistence type="predicted"/>
<dbReference type="GO" id="GO:0046306">
    <property type="term" value="P:alkanesulfonate catabolic process"/>
    <property type="evidence" value="ECO:0007669"/>
    <property type="project" value="TreeGrafter"/>
</dbReference>
<evidence type="ECO:0000259" key="5">
    <source>
        <dbReference type="Pfam" id="PF00296"/>
    </source>
</evidence>
<sequence length="313" mass="36659">MKYGYFVRSTAFSYPDIRDLSIKVEKLGFDSIHINDHFLGMDVRQDRRESMLDAMMLLPALAVETKKIKLGQIVLCNSFRNPAYLAKMISTLDNISNGRALLWIGAGWFEEEYKAYGYPFPSPKRRVDEMEESLTIYKKIFTEDVTEFEGKFWKLTKHRNFPKPIQKPYPQLVVGTTGKRMIDIACREADGVNLDLWYRPNIEELPTRIEYINERLSKHNRDSSGFEISLFAMMTLIESQERKDEVIDRIIKNYPEGSKPTREHVAKNHYIGFPEDLKEKIKIIENMGIKQIVFWLGRSDFEDSIEIFSKKVM</sequence>
<keyword evidence="2" id="KW-0288">FMN</keyword>
<keyword evidence="1" id="KW-0285">Flavoprotein</keyword>
<dbReference type="PANTHER" id="PTHR42847:SF4">
    <property type="entry name" value="ALKANESULFONATE MONOOXYGENASE-RELATED"/>
    <property type="match status" value="1"/>
</dbReference>
<dbReference type="InterPro" id="IPR036661">
    <property type="entry name" value="Luciferase-like_sf"/>
</dbReference>
<reference evidence="6" key="1">
    <citation type="journal article" date="2015" name="Nature">
        <title>Complex archaea that bridge the gap between prokaryotes and eukaryotes.</title>
        <authorList>
            <person name="Spang A."/>
            <person name="Saw J.H."/>
            <person name="Jorgensen S.L."/>
            <person name="Zaremba-Niedzwiedzka K."/>
            <person name="Martijn J."/>
            <person name="Lind A.E."/>
            <person name="van Eijk R."/>
            <person name="Schleper C."/>
            <person name="Guy L."/>
            <person name="Ettema T.J."/>
        </authorList>
    </citation>
    <scope>NUCLEOTIDE SEQUENCE</scope>
</reference>
<dbReference type="AlphaFoldDB" id="A0A0F9K5E1"/>
<evidence type="ECO:0000256" key="3">
    <source>
        <dbReference type="ARBA" id="ARBA00023002"/>
    </source>
</evidence>
<organism evidence="6">
    <name type="scientific">marine sediment metagenome</name>
    <dbReference type="NCBI Taxonomy" id="412755"/>
    <lineage>
        <taxon>unclassified sequences</taxon>
        <taxon>metagenomes</taxon>
        <taxon>ecological metagenomes</taxon>
    </lineage>
</organism>
<dbReference type="Gene3D" id="3.20.20.30">
    <property type="entry name" value="Luciferase-like domain"/>
    <property type="match status" value="1"/>
</dbReference>